<dbReference type="EMBL" id="JXTB01000064">
    <property type="protein sequence ID" value="PON68308.1"/>
    <property type="molecule type" value="Genomic_DNA"/>
</dbReference>
<dbReference type="Proteomes" id="UP000237105">
    <property type="component" value="Unassembled WGS sequence"/>
</dbReference>
<reference evidence="2" key="1">
    <citation type="submission" date="2016-06" db="EMBL/GenBank/DDBJ databases">
        <title>Parallel loss of symbiosis genes in relatives of nitrogen-fixing non-legume Parasponia.</title>
        <authorList>
            <person name="Van Velzen R."/>
            <person name="Holmer R."/>
            <person name="Bu F."/>
            <person name="Rutten L."/>
            <person name="Van Zeijl A."/>
            <person name="Liu W."/>
            <person name="Santuari L."/>
            <person name="Cao Q."/>
            <person name="Sharma T."/>
            <person name="Shen D."/>
            <person name="Roswanjaya Y."/>
            <person name="Wardhani T."/>
            <person name="Kalhor M.S."/>
            <person name="Jansen J."/>
            <person name="Van den Hoogen J."/>
            <person name="Gungor B."/>
            <person name="Hartog M."/>
            <person name="Hontelez J."/>
            <person name="Verver J."/>
            <person name="Yang W.-C."/>
            <person name="Schijlen E."/>
            <person name="Repin R."/>
            <person name="Schilthuizen M."/>
            <person name="Schranz E."/>
            <person name="Heidstra R."/>
            <person name="Miyata K."/>
            <person name="Fedorova E."/>
            <person name="Kohlen W."/>
            <person name="Bisseling T."/>
            <person name="Smit S."/>
            <person name="Geurts R."/>
        </authorList>
    </citation>
    <scope>NUCLEOTIDE SEQUENCE [LARGE SCALE GENOMIC DNA]</scope>
    <source>
        <strain evidence="2">cv. WU1-14</strain>
    </source>
</reference>
<protein>
    <submittedName>
        <fullName evidence="1">Uncharacterized protein</fullName>
    </submittedName>
</protein>
<evidence type="ECO:0000313" key="1">
    <source>
        <dbReference type="EMBL" id="PON68308.1"/>
    </source>
</evidence>
<accession>A0A2P5D507</accession>
<proteinExistence type="predicted"/>
<evidence type="ECO:0000313" key="2">
    <source>
        <dbReference type="Proteomes" id="UP000237105"/>
    </source>
</evidence>
<comment type="caution">
    <text evidence="1">The sequence shown here is derived from an EMBL/GenBank/DDBJ whole genome shotgun (WGS) entry which is preliminary data.</text>
</comment>
<keyword evidence="2" id="KW-1185">Reference proteome</keyword>
<organism evidence="1 2">
    <name type="scientific">Parasponia andersonii</name>
    <name type="common">Sponia andersonii</name>
    <dbReference type="NCBI Taxonomy" id="3476"/>
    <lineage>
        <taxon>Eukaryota</taxon>
        <taxon>Viridiplantae</taxon>
        <taxon>Streptophyta</taxon>
        <taxon>Embryophyta</taxon>
        <taxon>Tracheophyta</taxon>
        <taxon>Spermatophyta</taxon>
        <taxon>Magnoliopsida</taxon>
        <taxon>eudicotyledons</taxon>
        <taxon>Gunneridae</taxon>
        <taxon>Pentapetalae</taxon>
        <taxon>rosids</taxon>
        <taxon>fabids</taxon>
        <taxon>Rosales</taxon>
        <taxon>Cannabaceae</taxon>
        <taxon>Parasponia</taxon>
    </lineage>
</organism>
<name>A0A2P5D507_PARAD</name>
<gene>
    <name evidence="1" type="ORF">PanWU01x14_096280</name>
</gene>
<dbReference type="AlphaFoldDB" id="A0A2P5D507"/>
<sequence length="81" mass="9272">MSNSPPKDLVTRMKIRLPQNAPKWFQVQDACPSKGYRLEQTPNRKKSCFRKCPVPGILCHVRAPGNLQNFIITFPIKKVAH</sequence>